<dbReference type="RefSeq" id="WP_140002779.1">
    <property type="nucleotide sequence ID" value="NZ_CP040946.1"/>
</dbReference>
<keyword evidence="2" id="KW-1185">Reference proteome</keyword>
<reference evidence="2" key="1">
    <citation type="journal article" date="2019" name="ISME J.">
        <title>Evolution in action: habitat transition from sediment to the pelagial leads to genome streamlining in Methylophilaceae.</title>
        <authorList>
            <person name="Salcher M."/>
            <person name="Schaefle D."/>
            <person name="Kaspar M."/>
            <person name="Neuenschwander S.M."/>
            <person name="Ghai R."/>
        </authorList>
    </citation>
    <scope>NUCLEOTIDE SEQUENCE [LARGE SCALE GENOMIC DNA]</scope>
    <source>
        <strain evidence="2">MMS-M-51</strain>
    </source>
</reference>
<dbReference type="AlphaFoldDB" id="A0A5B8CR59"/>
<dbReference type="EMBL" id="CP040946">
    <property type="protein sequence ID" value="QDC43570.1"/>
    <property type="molecule type" value="Genomic_DNA"/>
</dbReference>
<gene>
    <name evidence="1" type="ORF">FIU01_02855</name>
</gene>
<sequence>MLHHYPEPGVDCAVSDSSRWWQALSAPELRLVIGDDAIECLLFDRPWLPGKRVALRSHHREVLVGEGQDSLPSESAWQRLHTMLAPLAGQRWHVVIVLSNQYARWLVLPWQAEILSEADKAAYYRHGLQQAFGADACDWQVQAQGGAYGQPTLLNALPLALINRLQTVLQTYHLAPGVITSAWTLSANQSLQLMRQQRLPRAGWIICRESGSLTMACLMQGYWQQMRQIAVDAQWAHTLKQCLLREQVMYPDRAALPVYLSQAALRADTRQMLSPFQVVEVQPSGRLGASYQPMWQSEMA</sequence>
<protein>
    <submittedName>
        <fullName evidence="1">Uncharacterized protein</fullName>
    </submittedName>
</protein>
<evidence type="ECO:0000313" key="1">
    <source>
        <dbReference type="EMBL" id="QDC43570.1"/>
    </source>
</evidence>
<dbReference type="KEGG" id="mmec:FIU01_02855"/>
<dbReference type="Proteomes" id="UP000311008">
    <property type="component" value="Chromosome"/>
</dbReference>
<proteinExistence type="predicted"/>
<name>A0A5B8CR59_9PROT</name>
<dbReference type="OrthoDB" id="9178860at2"/>
<organism evidence="1 2">
    <name type="scientific">Methylophilus medardicus</name>
    <dbReference type="NCBI Taxonomy" id="2588534"/>
    <lineage>
        <taxon>Bacteria</taxon>
        <taxon>Pseudomonadati</taxon>
        <taxon>Pseudomonadota</taxon>
        <taxon>Betaproteobacteria</taxon>
        <taxon>Nitrosomonadales</taxon>
        <taxon>Methylophilaceae</taxon>
        <taxon>Methylophilus</taxon>
    </lineage>
</organism>
<accession>A0A5B8CR59</accession>
<evidence type="ECO:0000313" key="2">
    <source>
        <dbReference type="Proteomes" id="UP000311008"/>
    </source>
</evidence>